<dbReference type="SUPFAM" id="SSF48403">
    <property type="entry name" value="Ankyrin repeat"/>
    <property type="match status" value="1"/>
</dbReference>
<reference evidence="6 7" key="1">
    <citation type="journal article" date="2016" name="Nat. Commun.">
        <title>Ectomycorrhizal ecology is imprinted in the genome of the dominant symbiotic fungus Cenococcum geophilum.</title>
        <authorList>
            <consortium name="DOE Joint Genome Institute"/>
            <person name="Peter M."/>
            <person name="Kohler A."/>
            <person name="Ohm R.A."/>
            <person name="Kuo A."/>
            <person name="Krutzmann J."/>
            <person name="Morin E."/>
            <person name="Arend M."/>
            <person name="Barry K.W."/>
            <person name="Binder M."/>
            <person name="Choi C."/>
            <person name="Clum A."/>
            <person name="Copeland A."/>
            <person name="Grisel N."/>
            <person name="Haridas S."/>
            <person name="Kipfer T."/>
            <person name="LaButti K."/>
            <person name="Lindquist E."/>
            <person name="Lipzen A."/>
            <person name="Maire R."/>
            <person name="Meier B."/>
            <person name="Mihaltcheva S."/>
            <person name="Molinier V."/>
            <person name="Murat C."/>
            <person name="Poggeler S."/>
            <person name="Quandt C.A."/>
            <person name="Sperisen C."/>
            <person name="Tritt A."/>
            <person name="Tisserant E."/>
            <person name="Crous P.W."/>
            <person name="Henrissat B."/>
            <person name="Nehls U."/>
            <person name="Egli S."/>
            <person name="Spatafora J.W."/>
            <person name="Grigoriev I.V."/>
            <person name="Martin F.M."/>
        </authorList>
    </citation>
    <scope>NUCLEOTIDE SEQUENCE [LARGE SCALE GENOMIC DNA]</scope>
    <source>
        <strain evidence="6 7">CBS 207.34</strain>
    </source>
</reference>
<dbReference type="Pfam" id="PF12796">
    <property type="entry name" value="Ank_2"/>
    <property type="match status" value="2"/>
</dbReference>
<dbReference type="InterPro" id="IPR027417">
    <property type="entry name" value="P-loop_NTPase"/>
</dbReference>
<dbReference type="Proteomes" id="UP000250140">
    <property type="component" value="Unassembled WGS sequence"/>
</dbReference>
<keyword evidence="1" id="KW-0677">Repeat</keyword>
<organism evidence="6 7">
    <name type="scientific">Glonium stellatum</name>
    <dbReference type="NCBI Taxonomy" id="574774"/>
    <lineage>
        <taxon>Eukaryota</taxon>
        <taxon>Fungi</taxon>
        <taxon>Dikarya</taxon>
        <taxon>Ascomycota</taxon>
        <taxon>Pezizomycotina</taxon>
        <taxon>Dothideomycetes</taxon>
        <taxon>Pleosporomycetidae</taxon>
        <taxon>Gloniales</taxon>
        <taxon>Gloniaceae</taxon>
        <taxon>Glonium</taxon>
    </lineage>
</organism>
<feature type="domain" description="Nephrocystin 3-like N-terminal" evidence="5">
    <location>
        <begin position="29"/>
        <end position="195"/>
    </location>
</feature>
<evidence type="ECO:0000259" key="3">
    <source>
        <dbReference type="Pfam" id="PF22939"/>
    </source>
</evidence>
<dbReference type="PROSITE" id="PS50088">
    <property type="entry name" value="ANK_REPEAT"/>
    <property type="match status" value="3"/>
</dbReference>
<evidence type="ECO:0000313" key="7">
    <source>
        <dbReference type="Proteomes" id="UP000250140"/>
    </source>
</evidence>
<dbReference type="AlphaFoldDB" id="A0A8E2ENS9"/>
<evidence type="ECO:0000259" key="5">
    <source>
        <dbReference type="Pfam" id="PF24883"/>
    </source>
</evidence>
<gene>
    <name evidence="6" type="ORF">AOQ84DRAFT_262061</name>
</gene>
<dbReference type="Pfam" id="PF22939">
    <property type="entry name" value="WHD_GPIID"/>
    <property type="match status" value="1"/>
</dbReference>
<dbReference type="PROSITE" id="PS50297">
    <property type="entry name" value="ANK_REP_REGION"/>
    <property type="match status" value="3"/>
</dbReference>
<dbReference type="InterPro" id="IPR055497">
    <property type="entry name" value="DUF7069"/>
</dbReference>
<dbReference type="PANTHER" id="PTHR10039:SF14">
    <property type="entry name" value="NACHT DOMAIN-CONTAINING PROTEIN"/>
    <property type="match status" value="1"/>
</dbReference>
<dbReference type="Gene3D" id="1.25.40.20">
    <property type="entry name" value="Ankyrin repeat-containing domain"/>
    <property type="match status" value="2"/>
</dbReference>
<dbReference type="OrthoDB" id="194358at2759"/>
<feature type="domain" description="GPI inositol-deacylase winged helix" evidence="3">
    <location>
        <begin position="306"/>
        <end position="396"/>
    </location>
</feature>
<feature type="repeat" description="ANK" evidence="2">
    <location>
        <begin position="699"/>
        <end position="723"/>
    </location>
</feature>
<evidence type="ECO:0000256" key="2">
    <source>
        <dbReference type="PROSITE-ProRule" id="PRU00023"/>
    </source>
</evidence>
<dbReference type="InterPro" id="IPR054471">
    <property type="entry name" value="GPIID_WHD"/>
</dbReference>
<evidence type="ECO:0000313" key="6">
    <source>
        <dbReference type="EMBL" id="OCL02131.1"/>
    </source>
</evidence>
<dbReference type="InterPro" id="IPR002110">
    <property type="entry name" value="Ankyrin_rpt"/>
</dbReference>
<feature type="repeat" description="ANK" evidence="2">
    <location>
        <begin position="592"/>
        <end position="624"/>
    </location>
</feature>
<feature type="domain" description="DUF7069" evidence="4">
    <location>
        <begin position="228"/>
        <end position="294"/>
    </location>
</feature>
<dbReference type="Gene3D" id="3.40.50.300">
    <property type="entry name" value="P-loop containing nucleotide triphosphate hydrolases"/>
    <property type="match status" value="1"/>
</dbReference>
<evidence type="ECO:0000256" key="1">
    <source>
        <dbReference type="ARBA" id="ARBA00022737"/>
    </source>
</evidence>
<evidence type="ECO:0000259" key="4">
    <source>
        <dbReference type="Pfam" id="PF23239"/>
    </source>
</evidence>
<feature type="repeat" description="ANK" evidence="2">
    <location>
        <begin position="625"/>
        <end position="657"/>
    </location>
</feature>
<dbReference type="PANTHER" id="PTHR10039">
    <property type="entry name" value="AMELOGENIN"/>
    <property type="match status" value="1"/>
</dbReference>
<keyword evidence="2" id="KW-0040">ANK repeat</keyword>
<accession>A0A8E2ENS9</accession>
<protein>
    <submittedName>
        <fullName evidence="6">Ankyrin</fullName>
    </submittedName>
</protein>
<feature type="non-terminal residue" evidence="6">
    <location>
        <position position="1"/>
    </location>
</feature>
<dbReference type="SMART" id="SM00248">
    <property type="entry name" value="ANK"/>
    <property type="match status" value="6"/>
</dbReference>
<dbReference type="InterPro" id="IPR036770">
    <property type="entry name" value="Ankyrin_rpt-contain_sf"/>
</dbReference>
<feature type="non-terminal residue" evidence="6">
    <location>
        <position position="723"/>
    </location>
</feature>
<proteinExistence type="predicted"/>
<dbReference type="Pfam" id="PF23239">
    <property type="entry name" value="DUF7069"/>
    <property type="match status" value="1"/>
</dbReference>
<dbReference type="InterPro" id="IPR056884">
    <property type="entry name" value="NPHP3-like_N"/>
</dbReference>
<name>A0A8E2ENS9_9PEZI</name>
<keyword evidence="7" id="KW-1185">Reference proteome</keyword>
<sequence>RERKRKILKCLKASPYQDRKDRNPDRVPGTCDWFVSHKLFRDWQGSKLSTMLWVSADPGCGKSVLAKYLVDSVLPTTKSRTMCYFFFKDDFEDQRNVVSALCCILRQIFIQKPILLSDAILDLFDIEGETFTNSFSELWQTLINAAENENAGEIVCILDAFDECEDQGRTQLAQKLCQLYGTRKNFNLKFLLTSRPYGGIRRGFQPLNIPGLPVIHLIGESDVEMEKISREIDVFVRARVQDIGARLKLTHDEQDLILRGLMSVPNRTYLWVHLTLDLIESDIDIEKSGIVEATSQLPKTVDEAYDRILSKSRNSEKAERILHIVVAAARPLTLREMALALVLREGHRSYNDLNLRSEDRFLEEVRDICGLFVTVTNSRIYLLHQTAKEFLVQSDRVNSPEGMRADLKWKHSLRPRESHRILAEICIWHLLLAEFETHPLGENGSLSRYLEGHIFLDYSAKHWAAHLRELQIEVQDAMTQSILNICDASSGRCLTWFRIYWTSTNTDFPRGFTTLMITSYFGLSTAVKRLLKMDGINLDSQDHTYRRSALSWAAGNGFHVVVRQLTKAVSIGPKYLKLPFRKGAEVDLVDRDRRTPLSYAVWNGNVDVVKLLIKAGARVDLKDGIGGMPLSYAVISGRKEVIKLLLKRGIRVDLEQDISTTLLFSAASKGHEAVVRLLLETGKVDADSKVNADSKDSTYEQTPLSWAAENGHEAVVKLLLEMG</sequence>
<dbReference type="SUPFAM" id="SSF52540">
    <property type="entry name" value="P-loop containing nucleoside triphosphate hydrolases"/>
    <property type="match status" value="1"/>
</dbReference>
<dbReference type="EMBL" id="KV751000">
    <property type="protein sequence ID" value="OCL02131.1"/>
    <property type="molecule type" value="Genomic_DNA"/>
</dbReference>
<dbReference type="Pfam" id="PF24883">
    <property type="entry name" value="NPHP3_N"/>
    <property type="match status" value="1"/>
</dbReference>